<evidence type="ECO:0000256" key="3">
    <source>
        <dbReference type="ARBA" id="ARBA00005985"/>
    </source>
</evidence>
<evidence type="ECO:0000256" key="8">
    <source>
        <dbReference type="ARBA" id="ARBA00023136"/>
    </source>
</evidence>
<dbReference type="Proteomes" id="UP000077134">
    <property type="component" value="Unassembled WGS sequence"/>
</dbReference>
<dbReference type="NCBIfam" id="TIGR01475">
    <property type="entry name" value="ubiA_other"/>
    <property type="match status" value="1"/>
</dbReference>
<keyword evidence="5 11" id="KW-0808">Transferase</keyword>
<proteinExistence type="inferred from homology"/>
<organism evidence="11 12">
    <name type="scientific">Paenibacillus crassostreae</name>
    <dbReference type="NCBI Taxonomy" id="1763538"/>
    <lineage>
        <taxon>Bacteria</taxon>
        <taxon>Bacillati</taxon>
        <taxon>Bacillota</taxon>
        <taxon>Bacilli</taxon>
        <taxon>Bacillales</taxon>
        <taxon>Paenibacillaceae</taxon>
        <taxon>Paenibacillus</taxon>
    </lineage>
</organism>
<name>A0A167DJY0_9BACL</name>
<evidence type="ECO:0000313" key="11">
    <source>
        <dbReference type="EMBL" id="OAB74469.1"/>
    </source>
</evidence>
<keyword evidence="4" id="KW-0997">Cell inner membrane</keyword>
<reference evidence="11 12" key="1">
    <citation type="submission" date="2016-02" db="EMBL/GenBank/DDBJ databases">
        <title>Paenibacillus sp. LPB0068, isolated from Crassostrea gigas.</title>
        <authorList>
            <person name="Shin S.-K."/>
            <person name="Yi H."/>
        </authorList>
    </citation>
    <scope>NUCLEOTIDE SEQUENCE [LARGE SCALE GENOMIC DNA]</scope>
    <source>
        <strain evidence="11 12">LPB0068</strain>
    </source>
</reference>
<dbReference type="PANTHER" id="PTHR11048:SF28">
    <property type="entry name" value="4-HYDROXYBENZOATE POLYPRENYLTRANSFERASE, MITOCHONDRIAL"/>
    <property type="match status" value="1"/>
</dbReference>
<evidence type="ECO:0000256" key="7">
    <source>
        <dbReference type="ARBA" id="ARBA00022989"/>
    </source>
</evidence>
<comment type="cofactor">
    <cofactor evidence="1">
        <name>Mg(2+)</name>
        <dbReference type="ChEBI" id="CHEBI:18420"/>
    </cofactor>
</comment>
<dbReference type="InterPro" id="IPR039653">
    <property type="entry name" value="Prenyltransferase"/>
</dbReference>
<keyword evidence="7 10" id="KW-1133">Transmembrane helix</keyword>
<dbReference type="InterPro" id="IPR006371">
    <property type="entry name" value="Polyprenyltransferase_UbiA-li"/>
</dbReference>
<feature type="transmembrane region" description="Helical" evidence="10">
    <location>
        <begin position="266"/>
        <end position="288"/>
    </location>
</feature>
<accession>A0A167DJY0</accession>
<keyword evidence="6 10" id="KW-0812">Transmembrane</keyword>
<keyword evidence="8 10" id="KW-0472">Membrane</keyword>
<evidence type="ECO:0000256" key="9">
    <source>
        <dbReference type="ARBA" id="ARBA00034524"/>
    </source>
</evidence>
<evidence type="ECO:0000256" key="1">
    <source>
        <dbReference type="ARBA" id="ARBA00001946"/>
    </source>
</evidence>
<evidence type="ECO:0000256" key="5">
    <source>
        <dbReference type="ARBA" id="ARBA00022679"/>
    </source>
</evidence>
<dbReference type="FunFam" id="1.20.120.1780:FF:000001">
    <property type="entry name" value="4-hydroxybenzoate octaprenyltransferase"/>
    <property type="match status" value="1"/>
</dbReference>
<keyword evidence="12" id="KW-1185">Reference proteome</keyword>
<dbReference type="PANTHER" id="PTHR11048">
    <property type="entry name" value="PRENYLTRANSFERASES"/>
    <property type="match status" value="1"/>
</dbReference>
<dbReference type="FunFam" id="1.10.357.140:FF:000008">
    <property type="entry name" value="4-hydroxybenzoate octaprenyltransferase"/>
    <property type="match status" value="1"/>
</dbReference>
<protein>
    <recommendedName>
        <fullName evidence="9">4-hydroxybenzoate polyprenyltransferase</fullName>
        <ecNumber evidence="9">2.5.1.39</ecNumber>
    </recommendedName>
</protein>
<dbReference type="GO" id="GO:0005886">
    <property type="term" value="C:plasma membrane"/>
    <property type="evidence" value="ECO:0007669"/>
    <property type="project" value="TreeGrafter"/>
</dbReference>
<dbReference type="GO" id="GO:0006744">
    <property type="term" value="P:ubiquinone biosynthetic process"/>
    <property type="evidence" value="ECO:0007669"/>
    <property type="project" value="TreeGrafter"/>
</dbReference>
<dbReference type="EC" id="2.5.1.39" evidence="9"/>
<evidence type="ECO:0000313" key="12">
    <source>
        <dbReference type="Proteomes" id="UP000077134"/>
    </source>
</evidence>
<feature type="transmembrane region" description="Helical" evidence="10">
    <location>
        <begin position="234"/>
        <end position="254"/>
    </location>
</feature>
<feature type="transmembrane region" description="Helical" evidence="10">
    <location>
        <begin position="47"/>
        <end position="66"/>
    </location>
</feature>
<dbReference type="GO" id="GO:0008412">
    <property type="term" value="F:4-hydroxybenzoate polyprenyltransferase activity"/>
    <property type="evidence" value="ECO:0007669"/>
    <property type="project" value="UniProtKB-EC"/>
</dbReference>
<dbReference type="RefSeq" id="WP_068657806.1">
    <property type="nucleotide sequence ID" value="NZ_CP017770.1"/>
</dbReference>
<dbReference type="InterPro" id="IPR000537">
    <property type="entry name" value="UbiA_prenyltransferase"/>
</dbReference>
<feature type="transmembrane region" description="Helical" evidence="10">
    <location>
        <begin position="113"/>
        <end position="130"/>
    </location>
</feature>
<dbReference type="EMBL" id="LSFN01000014">
    <property type="protein sequence ID" value="OAB74469.1"/>
    <property type="molecule type" value="Genomic_DNA"/>
</dbReference>
<feature type="transmembrane region" description="Helical" evidence="10">
    <location>
        <begin position="137"/>
        <end position="157"/>
    </location>
</feature>
<gene>
    <name evidence="11" type="ORF">PNBC_10405</name>
</gene>
<dbReference type="InterPro" id="IPR044878">
    <property type="entry name" value="UbiA_sf"/>
</dbReference>
<dbReference type="CDD" id="cd13959">
    <property type="entry name" value="PT_UbiA_COQ2"/>
    <property type="match status" value="1"/>
</dbReference>
<comment type="subcellular location">
    <subcellularLocation>
        <location evidence="2">Membrane</location>
        <topology evidence="2">Multi-pass membrane protein</topology>
    </subcellularLocation>
</comment>
<dbReference type="STRING" id="1763538.LPB68_03555"/>
<feature type="transmembrane region" description="Helical" evidence="10">
    <location>
        <begin position="163"/>
        <end position="185"/>
    </location>
</feature>
<evidence type="ECO:0000256" key="2">
    <source>
        <dbReference type="ARBA" id="ARBA00004141"/>
    </source>
</evidence>
<feature type="transmembrane region" description="Helical" evidence="10">
    <location>
        <begin position="86"/>
        <end position="107"/>
    </location>
</feature>
<dbReference type="Pfam" id="PF01040">
    <property type="entry name" value="UbiA"/>
    <property type="match status" value="1"/>
</dbReference>
<comment type="similarity">
    <text evidence="3">Belongs to the UbiA prenyltransferase family.</text>
</comment>
<dbReference type="Gene3D" id="1.10.357.140">
    <property type="entry name" value="UbiA prenyltransferase"/>
    <property type="match status" value="1"/>
</dbReference>
<keyword evidence="4" id="KW-1003">Cell membrane</keyword>
<evidence type="ECO:0000256" key="6">
    <source>
        <dbReference type="ARBA" id="ARBA00022692"/>
    </source>
</evidence>
<evidence type="ECO:0000256" key="10">
    <source>
        <dbReference type="SAM" id="Phobius"/>
    </source>
</evidence>
<dbReference type="OrthoDB" id="9782418at2"/>
<dbReference type="Gene3D" id="1.20.120.1780">
    <property type="entry name" value="UbiA prenyltransferase"/>
    <property type="match status" value="1"/>
</dbReference>
<evidence type="ECO:0000256" key="4">
    <source>
        <dbReference type="ARBA" id="ARBA00022519"/>
    </source>
</evidence>
<sequence>MFKKIAVYLEMIKIEHTLFTLPFAFMGALLGSVTVHGELPTWAQIGWIVMALFGARSAAFGLNRIIDQVIDKKNPRTANRAIPAGLLKTMEVLIFTIVSFILLFWAAYELTPLSVKLLPIAVFMLVIYSYTKRFTWLCHVVLGLTTSLAALGGWVAVTNSVDSSAFIFYITLSFWTAGFDIIYAIQDMEFDKKEGLYSIPARFGIHKSLQVARVFHVITAIGFITLYFTTSLNWWYFVGIIISCGILIYEHLILSPKDMSKLQTAFFTMNSVLSIIVFVFTLVDLVVLTG</sequence>
<feature type="transmembrane region" description="Helical" evidence="10">
    <location>
        <begin position="211"/>
        <end position="228"/>
    </location>
</feature>
<dbReference type="AlphaFoldDB" id="A0A167DJY0"/>
<comment type="caution">
    <text evidence="11">The sequence shown here is derived from an EMBL/GenBank/DDBJ whole genome shotgun (WGS) entry which is preliminary data.</text>
</comment>
<dbReference type="KEGG" id="pcx:LPB68_03555"/>